<keyword evidence="2" id="KW-0119">Carbohydrate metabolism</keyword>
<comment type="caution">
    <text evidence="4">The sequence shown here is derived from an EMBL/GenBank/DDBJ whole genome shotgun (WGS) entry which is preliminary data.</text>
</comment>
<dbReference type="PANTHER" id="PTHR43103:SF3">
    <property type="entry name" value="ADP-L-GLYCERO-D-MANNO-HEPTOSE-6-EPIMERASE"/>
    <property type="match status" value="1"/>
</dbReference>
<gene>
    <name evidence="4" type="ORF">AN695_0205330</name>
</gene>
<dbReference type="InterPro" id="IPR036291">
    <property type="entry name" value="NAD(P)-bd_dom_sf"/>
</dbReference>
<sequence length="321" mass="34129">MNIVITGGAGFLGQRLAKALLHGSCPLAFDTLILADITPPPAPLPDTRLQCLALDLSQPGAAERLIDADCGVLFHLAAIVSSHAESDFDLGMQVNFDATRQLLEAARHRAPGMKFIFTSSLAVFGGELPPVIDDRSAVTPQSSYGAQKAMCELLINDYARKGFVDGRVLRLPTISVRPGKPNKAASSFASGIIREPLHGEPAVCPVDAELALWLSSPAAVVSNFIHAATLPASAFGALRTLNLPGISVRVREMLEALRTVAGDAVAARVRFEPDAAINRIVAGWPGEFDTRRAQQLGFIADESFEQAIRAFIRDDMPQGGG</sequence>
<dbReference type="NCBIfam" id="NF043036">
    <property type="entry name" value="ErythonDh"/>
    <property type="match status" value="1"/>
</dbReference>
<dbReference type="Gene3D" id="3.90.25.10">
    <property type="entry name" value="UDP-galactose 4-epimerase, domain 1"/>
    <property type="match status" value="1"/>
</dbReference>
<dbReference type="InterPro" id="IPR001509">
    <property type="entry name" value="Epimerase_deHydtase"/>
</dbReference>
<organism evidence="4 5">
    <name type="scientific">Serratia marcescens</name>
    <dbReference type="NCBI Taxonomy" id="615"/>
    <lineage>
        <taxon>Bacteria</taxon>
        <taxon>Pseudomonadati</taxon>
        <taxon>Pseudomonadota</taxon>
        <taxon>Gammaproteobacteria</taxon>
        <taxon>Enterobacterales</taxon>
        <taxon>Yersiniaceae</taxon>
        <taxon>Serratia</taxon>
    </lineage>
</organism>
<dbReference type="AlphaFoldDB" id="A0A2F0PB15"/>
<keyword evidence="1" id="KW-0521">NADP</keyword>
<evidence type="ECO:0000256" key="1">
    <source>
        <dbReference type="ARBA" id="ARBA00022857"/>
    </source>
</evidence>
<evidence type="ECO:0000259" key="3">
    <source>
        <dbReference type="Pfam" id="PF01370"/>
    </source>
</evidence>
<proteinExistence type="predicted"/>
<name>A0A2F0PB15_SERMA</name>
<dbReference type="GO" id="GO:0016491">
    <property type="term" value="F:oxidoreductase activity"/>
    <property type="evidence" value="ECO:0007669"/>
    <property type="project" value="InterPro"/>
</dbReference>
<dbReference type="SUPFAM" id="SSF51735">
    <property type="entry name" value="NAD(P)-binding Rossmann-fold domains"/>
    <property type="match status" value="1"/>
</dbReference>
<dbReference type="RefSeq" id="WP_055317390.1">
    <property type="nucleotide sequence ID" value="NZ_CADDTT010000023.1"/>
</dbReference>
<dbReference type="InterPro" id="IPR050005">
    <property type="entry name" value="DenD"/>
</dbReference>
<feature type="domain" description="NAD-dependent epimerase/dehydratase" evidence="3">
    <location>
        <begin position="3"/>
        <end position="201"/>
    </location>
</feature>
<evidence type="ECO:0000256" key="2">
    <source>
        <dbReference type="ARBA" id="ARBA00023277"/>
    </source>
</evidence>
<dbReference type="EMBL" id="LJEX02000125">
    <property type="protein sequence ID" value="OCO81229.1"/>
    <property type="molecule type" value="Genomic_DNA"/>
</dbReference>
<evidence type="ECO:0000313" key="4">
    <source>
        <dbReference type="EMBL" id="OCO81229.1"/>
    </source>
</evidence>
<accession>A0A2F0PB15</accession>
<dbReference type="PANTHER" id="PTHR43103">
    <property type="entry name" value="NUCLEOSIDE-DIPHOSPHATE-SUGAR EPIMERASE"/>
    <property type="match status" value="1"/>
</dbReference>
<reference evidence="5" key="1">
    <citation type="submission" date="2016-04" db="EMBL/GenBank/DDBJ databases">
        <authorList>
            <person name="Osei Sekyere J."/>
            <person name="Sivertsen A."/>
            <person name="Pedersen A.T."/>
            <person name="Sundsfjord A."/>
        </authorList>
    </citation>
    <scope>NUCLEOTIDE SEQUENCE [LARGE SCALE GENOMIC DNA]</scope>
    <source>
        <strain evidence="5">945174350</strain>
    </source>
</reference>
<protein>
    <recommendedName>
        <fullName evidence="3">NAD-dependent epimerase/dehydratase domain-containing protein</fullName>
    </recommendedName>
</protein>
<dbReference type="Gene3D" id="3.40.50.720">
    <property type="entry name" value="NAD(P)-binding Rossmann-like Domain"/>
    <property type="match status" value="1"/>
</dbReference>
<dbReference type="Pfam" id="PF01370">
    <property type="entry name" value="Epimerase"/>
    <property type="match status" value="1"/>
</dbReference>
<dbReference type="Proteomes" id="UP000050489">
    <property type="component" value="Unassembled WGS sequence"/>
</dbReference>
<evidence type="ECO:0000313" key="5">
    <source>
        <dbReference type="Proteomes" id="UP000050489"/>
    </source>
</evidence>
<dbReference type="CDD" id="cd05238">
    <property type="entry name" value="Gne_like_SDR_e"/>
    <property type="match status" value="1"/>
</dbReference>